<dbReference type="EMBL" id="ATGG01000018">
    <property type="protein sequence ID" value="EPF80055.1"/>
    <property type="molecule type" value="Genomic_DNA"/>
</dbReference>
<evidence type="ECO:0000313" key="3">
    <source>
        <dbReference type="Proteomes" id="UP000014523"/>
    </source>
</evidence>
<feature type="transmembrane region" description="Helical" evidence="1">
    <location>
        <begin position="6"/>
        <end position="32"/>
    </location>
</feature>
<keyword evidence="1" id="KW-0472">Membrane</keyword>
<keyword evidence="1" id="KW-1133">Transmembrane helix</keyword>
<evidence type="ECO:0000313" key="2">
    <source>
        <dbReference type="EMBL" id="EPF80055.1"/>
    </source>
</evidence>
<dbReference type="AlphaFoldDB" id="A0A829HFD4"/>
<evidence type="ECO:0000256" key="1">
    <source>
        <dbReference type="SAM" id="Phobius"/>
    </source>
</evidence>
<accession>A0A829HFD4</accession>
<sequence>MIYWILFLHFSICTILIFIGCYIYGIVLKYLGKKGFFFKHIISALVYLIFAIYIVLPLLLPFTLIEDLHLKLKNEILINVFLFLGYILCLFPGILFFKNKFLKDLKKLGYFVK</sequence>
<organism evidence="2 3">
    <name type="scientific">Acinetobacter gyllenbergii CIP 110306 = MTCC 11365</name>
    <dbReference type="NCBI Taxonomy" id="1217657"/>
    <lineage>
        <taxon>Bacteria</taxon>
        <taxon>Pseudomonadati</taxon>
        <taxon>Pseudomonadota</taxon>
        <taxon>Gammaproteobacteria</taxon>
        <taxon>Moraxellales</taxon>
        <taxon>Moraxellaceae</taxon>
        <taxon>Acinetobacter</taxon>
    </lineage>
</organism>
<name>A0A829HFD4_9GAMM</name>
<comment type="caution">
    <text evidence="2">The sequence shown here is derived from an EMBL/GenBank/DDBJ whole genome shotgun (WGS) entry which is preliminary data.</text>
</comment>
<feature type="transmembrane region" description="Helical" evidence="1">
    <location>
        <begin position="44"/>
        <end position="64"/>
    </location>
</feature>
<reference evidence="2 3" key="1">
    <citation type="submission" date="2013-06" db="EMBL/GenBank/DDBJ databases">
        <title>The Genome Sequence of Acinetobacter gyllenbergii CIP 110306.</title>
        <authorList>
            <consortium name="The Broad Institute Genome Sequencing Platform"/>
            <consortium name="The Broad Institute Genome Sequencing Center for Infectious Disease"/>
            <person name="Cerqueira G."/>
            <person name="Feldgarden M."/>
            <person name="Courvalin P."/>
            <person name="Perichon B."/>
            <person name="Grillot-Courvalin C."/>
            <person name="Clermont D."/>
            <person name="Rocha E."/>
            <person name="Yoon E.-J."/>
            <person name="Nemec A."/>
            <person name="Young S.K."/>
            <person name="Zeng Q."/>
            <person name="Gargeya S."/>
            <person name="Fitzgerald M."/>
            <person name="Abouelleil A."/>
            <person name="Alvarado L."/>
            <person name="Berlin A.M."/>
            <person name="Chapman S.B."/>
            <person name="Dewar J."/>
            <person name="Goldberg J."/>
            <person name="Griggs A."/>
            <person name="Gujja S."/>
            <person name="Hansen M."/>
            <person name="Howarth C."/>
            <person name="Imamovic A."/>
            <person name="Larimer J."/>
            <person name="McCowan C."/>
            <person name="Murphy C."/>
            <person name="Pearson M."/>
            <person name="Priest M."/>
            <person name="Roberts A."/>
            <person name="Saif S."/>
            <person name="Shea T."/>
            <person name="Sykes S."/>
            <person name="Wortman J."/>
            <person name="Nusbaum C."/>
            <person name="Birren B."/>
        </authorList>
    </citation>
    <scope>NUCLEOTIDE SEQUENCE [LARGE SCALE GENOMIC DNA]</scope>
    <source>
        <strain evidence="2 3">CIP 110306</strain>
    </source>
</reference>
<dbReference type="Proteomes" id="UP000014523">
    <property type="component" value="Unassembled WGS sequence"/>
</dbReference>
<protein>
    <submittedName>
        <fullName evidence="2">Uncharacterized protein</fullName>
    </submittedName>
</protein>
<keyword evidence="1" id="KW-0812">Transmembrane</keyword>
<feature type="transmembrane region" description="Helical" evidence="1">
    <location>
        <begin position="76"/>
        <end position="97"/>
    </location>
</feature>
<gene>
    <name evidence="2" type="ORF">F957_02436</name>
</gene>
<keyword evidence="3" id="KW-1185">Reference proteome</keyword>
<proteinExistence type="predicted"/>